<evidence type="ECO:0000259" key="4">
    <source>
        <dbReference type="PROSITE" id="PS50212"/>
    </source>
</evidence>
<reference evidence="6 7" key="1">
    <citation type="submission" date="2024-04" db="EMBL/GenBank/DDBJ databases">
        <title>Tritrichomonas musculus Genome.</title>
        <authorList>
            <person name="Alves-Ferreira E."/>
            <person name="Grigg M."/>
            <person name="Lorenzi H."/>
            <person name="Galac M."/>
        </authorList>
    </citation>
    <scope>NUCLEOTIDE SEQUENCE [LARGE SCALE GENOMIC DNA]</scope>
    <source>
        <strain evidence="6 7">EAF2021</strain>
    </source>
</reference>
<dbReference type="InterPro" id="IPR036964">
    <property type="entry name" value="RASGEF_cat_dom_sf"/>
</dbReference>
<dbReference type="InterPro" id="IPR008937">
    <property type="entry name" value="Ras-like_GEF"/>
</dbReference>
<dbReference type="Gene3D" id="1.20.870.10">
    <property type="entry name" value="Son of sevenless (SoS) protein Chain: S domain 1"/>
    <property type="match status" value="1"/>
</dbReference>
<dbReference type="SMART" id="SM00147">
    <property type="entry name" value="RasGEF"/>
    <property type="match status" value="1"/>
</dbReference>
<feature type="domain" description="N-terminal Ras-GEF" evidence="4">
    <location>
        <begin position="236"/>
        <end position="374"/>
    </location>
</feature>
<dbReference type="PANTHER" id="PTHR23113:SF365">
    <property type="entry name" value="RAS-GEF DOMAIN-CONTAINING PROTEIN"/>
    <property type="match status" value="1"/>
</dbReference>
<dbReference type="Pfam" id="PF00617">
    <property type="entry name" value="RasGEF"/>
    <property type="match status" value="1"/>
</dbReference>
<dbReference type="EMBL" id="JAPFFF010000173">
    <property type="protein sequence ID" value="KAK8835360.1"/>
    <property type="molecule type" value="Genomic_DNA"/>
</dbReference>
<dbReference type="InterPro" id="IPR001895">
    <property type="entry name" value="RASGEF_cat_dom"/>
</dbReference>
<organism evidence="6 7">
    <name type="scientific">Tritrichomonas musculus</name>
    <dbReference type="NCBI Taxonomy" id="1915356"/>
    <lineage>
        <taxon>Eukaryota</taxon>
        <taxon>Metamonada</taxon>
        <taxon>Parabasalia</taxon>
        <taxon>Tritrichomonadida</taxon>
        <taxon>Tritrichomonadidae</taxon>
        <taxon>Tritrichomonas</taxon>
    </lineage>
</organism>
<dbReference type="EMBL" id="JAPFFF010000005">
    <property type="protein sequence ID" value="KAK8888924.1"/>
    <property type="molecule type" value="Genomic_DNA"/>
</dbReference>
<proteinExistence type="predicted"/>
<keyword evidence="7" id="KW-1185">Reference proteome</keyword>
<evidence type="ECO:0000256" key="1">
    <source>
        <dbReference type="ARBA" id="ARBA00022658"/>
    </source>
</evidence>
<name>A0ABR2KCR8_9EUKA</name>
<evidence type="ECO:0000313" key="7">
    <source>
        <dbReference type="Proteomes" id="UP001470230"/>
    </source>
</evidence>
<gene>
    <name evidence="5" type="ORF">M9Y10_012886</name>
    <name evidence="6" type="ORF">M9Y10_033665</name>
</gene>
<evidence type="ECO:0000259" key="3">
    <source>
        <dbReference type="PROSITE" id="PS50009"/>
    </source>
</evidence>
<dbReference type="Proteomes" id="UP001470230">
    <property type="component" value="Unassembled WGS sequence"/>
</dbReference>
<dbReference type="InterPro" id="IPR023578">
    <property type="entry name" value="Ras_GEF_dom_sf"/>
</dbReference>
<feature type="domain" description="Ras-GEF" evidence="3">
    <location>
        <begin position="408"/>
        <end position="641"/>
    </location>
</feature>
<sequence length="647" mass="74010">MFNKNLPPNNNTNNDDKRLTYRRSQNFNAFSSIYSCTALGSQDQITSLSKPPLPISHEFDLLYSQHHGDPNVDRSNWLQQVLDNHPDIKELRECVNPVARASQFARLYLPSNRMIPHELLLALISQHLRTLGLSEAQASLHSEWGSDFNIPPHKLYSQLALLVQRGVHRAERFWELSIPSIHAPSTIKQTQTALDEEISRTIGAASNVVGENKKLRDVKNILDEKPGDTNYLQKDDQGNITNASLNQLIYYITSSDEDVNSSEIRSALCLTISSYTSSMAFFNKLRDRFMDISKKLDGAKSLAQSSENQTSSEYEKAKLARGRCVNVFKEWIKGAINDIEPQVLDAVKLFVDKEISPIYPKQAQKMFDGKSETNSNLQIKQFEEKAPCVQLDNIIGLWTGNFSLFDLPLVEFARQLTVWSTTRYYAIQRSELLDCAWNVPRLKYRAPNVIALTDHMNKLSQWVIYSILSENNVNKRIEKMETLIKLGNLLFEMNNYFDGASIILAFIAPQLDNLTLHKARLKQETQDTLTELIEFCQPADNYAPLRKKQTEALNNRNPVMPLISILLQDIFQTSTNAENYVDGLINVLKCKRVYKCIVDLEVFMREKYCFLSIDQVQAKIDQFQDYDENLLFDLAASVEKQLKKDDA</sequence>
<dbReference type="InterPro" id="IPR000651">
    <property type="entry name" value="Ras-like_Gua-exchang_fac_N"/>
</dbReference>
<dbReference type="Pfam" id="PF00618">
    <property type="entry name" value="RasGEF_N"/>
    <property type="match status" value="1"/>
</dbReference>
<keyword evidence="1 2" id="KW-0344">Guanine-nucleotide releasing factor</keyword>
<comment type="caution">
    <text evidence="6">The sequence shown here is derived from an EMBL/GenBank/DDBJ whole genome shotgun (WGS) entry which is preliminary data.</text>
</comment>
<dbReference type="PANTHER" id="PTHR23113">
    <property type="entry name" value="GUANINE NUCLEOTIDE EXCHANGE FACTOR"/>
    <property type="match status" value="1"/>
</dbReference>
<dbReference type="Gene3D" id="1.10.840.10">
    <property type="entry name" value="Ras guanine-nucleotide exchange factors catalytic domain"/>
    <property type="match status" value="1"/>
</dbReference>
<dbReference type="PROSITE" id="PS50212">
    <property type="entry name" value="RASGEF_NTER"/>
    <property type="match status" value="1"/>
</dbReference>
<accession>A0ABR2KCR8</accession>
<protein>
    <recommendedName>
        <fullName evidence="8">RasGEF domain containing protein</fullName>
    </recommendedName>
</protein>
<evidence type="ECO:0000313" key="6">
    <source>
        <dbReference type="EMBL" id="KAK8888924.1"/>
    </source>
</evidence>
<dbReference type="SUPFAM" id="SSF48366">
    <property type="entry name" value="Ras GEF"/>
    <property type="match status" value="1"/>
</dbReference>
<evidence type="ECO:0000256" key="2">
    <source>
        <dbReference type="PROSITE-ProRule" id="PRU00168"/>
    </source>
</evidence>
<evidence type="ECO:0008006" key="8">
    <source>
        <dbReference type="Google" id="ProtNLM"/>
    </source>
</evidence>
<evidence type="ECO:0000313" key="5">
    <source>
        <dbReference type="EMBL" id="KAK8835360.1"/>
    </source>
</evidence>
<dbReference type="PROSITE" id="PS50009">
    <property type="entry name" value="RASGEF_CAT"/>
    <property type="match status" value="1"/>
</dbReference>